<dbReference type="EMBL" id="MU853233">
    <property type="protein sequence ID" value="KAK4121495.1"/>
    <property type="molecule type" value="Genomic_DNA"/>
</dbReference>
<comment type="caution">
    <text evidence="1">The sequence shown here is derived from an EMBL/GenBank/DDBJ whole genome shotgun (WGS) entry which is preliminary data.</text>
</comment>
<evidence type="ECO:0000313" key="1">
    <source>
        <dbReference type="EMBL" id="KAK4121495.1"/>
    </source>
</evidence>
<name>A0AAN6TWI5_9PEZI</name>
<reference evidence="1" key="2">
    <citation type="submission" date="2023-05" db="EMBL/GenBank/DDBJ databases">
        <authorList>
            <consortium name="Lawrence Berkeley National Laboratory"/>
            <person name="Steindorff A."/>
            <person name="Hensen N."/>
            <person name="Bonometti L."/>
            <person name="Westerberg I."/>
            <person name="Brannstrom I.O."/>
            <person name="Guillou S."/>
            <person name="Cros-Aarteil S."/>
            <person name="Calhoun S."/>
            <person name="Haridas S."/>
            <person name="Kuo A."/>
            <person name="Mondo S."/>
            <person name="Pangilinan J."/>
            <person name="Riley R."/>
            <person name="Labutti K."/>
            <person name="Andreopoulos B."/>
            <person name="Lipzen A."/>
            <person name="Chen C."/>
            <person name="Yanf M."/>
            <person name="Daum C."/>
            <person name="Ng V."/>
            <person name="Clum A."/>
            <person name="Ohm R."/>
            <person name="Martin F."/>
            <person name="Silar P."/>
            <person name="Natvig D."/>
            <person name="Lalanne C."/>
            <person name="Gautier V."/>
            <person name="Ament-Velasquez S.L."/>
            <person name="Kruys A."/>
            <person name="Hutchinson M.I."/>
            <person name="Powell A.J."/>
            <person name="Barry K."/>
            <person name="Miller A.N."/>
            <person name="Grigoriev I.V."/>
            <person name="Debuchy R."/>
            <person name="Gladieux P."/>
            <person name="Thoren M.H."/>
            <person name="Johannesson H."/>
        </authorList>
    </citation>
    <scope>NUCLEOTIDE SEQUENCE</scope>
    <source>
        <strain evidence="1">CBS 731.68</strain>
    </source>
</reference>
<evidence type="ECO:0000313" key="2">
    <source>
        <dbReference type="Proteomes" id="UP001302602"/>
    </source>
</evidence>
<dbReference type="RefSeq" id="XP_062645266.1">
    <property type="nucleotide sequence ID" value="XM_062785762.1"/>
</dbReference>
<proteinExistence type="predicted"/>
<accession>A0AAN6TWI5</accession>
<dbReference type="GeneID" id="87822528"/>
<dbReference type="Proteomes" id="UP001302602">
    <property type="component" value="Unassembled WGS sequence"/>
</dbReference>
<dbReference type="AlphaFoldDB" id="A0AAN6TWI5"/>
<protein>
    <submittedName>
        <fullName evidence="1">Uncharacterized protein</fullName>
    </submittedName>
</protein>
<keyword evidence="2" id="KW-1185">Reference proteome</keyword>
<gene>
    <name evidence="1" type="ORF">N657DRAFT_107818</name>
</gene>
<reference evidence="1" key="1">
    <citation type="journal article" date="2023" name="Mol. Phylogenet. Evol.">
        <title>Genome-scale phylogeny and comparative genomics of the fungal order Sordariales.</title>
        <authorList>
            <person name="Hensen N."/>
            <person name="Bonometti L."/>
            <person name="Westerberg I."/>
            <person name="Brannstrom I.O."/>
            <person name="Guillou S."/>
            <person name="Cros-Aarteil S."/>
            <person name="Calhoun S."/>
            <person name="Haridas S."/>
            <person name="Kuo A."/>
            <person name="Mondo S."/>
            <person name="Pangilinan J."/>
            <person name="Riley R."/>
            <person name="LaButti K."/>
            <person name="Andreopoulos B."/>
            <person name="Lipzen A."/>
            <person name="Chen C."/>
            <person name="Yan M."/>
            <person name="Daum C."/>
            <person name="Ng V."/>
            <person name="Clum A."/>
            <person name="Steindorff A."/>
            <person name="Ohm R.A."/>
            <person name="Martin F."/>
            <person name="Silar P."/>
            <person name="Natvig D.O."/>
            <person name="Lalanne C."/>
            <person name="Gautier V."/>
            <person name="Ament-Velasquez S.L."/>
            <person name="Kruys A."/>
            <person name="Hutchinson M.I."/>
            <person name="Powell A.J."/>
            <person name="Barry K."/>
            <person name="Miller A.N."/>
            <person name="Grigoriev I.V."/>
            <person name="Debuchy R."/>
            <person name="Gladieux P."/>
            <person name="Hiltunen Thoren M."/>
            <person name="Johannesson H."/>
        </authorList>
    </citation>
    <scope>NUCLEOTIDE SEQUENCE</scope>
    <source>
        <strain evidence="1">CBS 731.68</strain>
    </source>
</reference>
<organism evidence="1 2">
    <name type="scientific">Parathielavia appendiculata</name>
    <dbReference type="NCBI Taxonomy" id="2587402"/>
    <lineage>
        <taxon>Eukaryota</taxon>
        <taxon>Fungi</taxon>
        <taxon>Dikarya</taxon>
        <taxon>Ascomycota</taxon>
        <taxon>Pezizomycotina</taxon>
        <taxon>Sordariomycetes</taxon>
        <taxon>Sordariomycetidae</taxon>
        <taxon>Sordariales</taxon>
        <taxon>Chaetomiaceae</taxon>
        <taxon>Parathielavia</taxon>
    </lineage>
</organism>
<sequence length="233" mass="25748">MQHPQPFDRHRLADRCTSVYTTVSRADGSCGAIPDLRSAMSNKCRLCVASRLCNSDVPYGEYPISRRSRKASRNGLSMISHLPDATGPGLGLYWSDGPLSGVNTIDRRIGMITSQILGPSQLKLHRNASSASCTNLALHPALVVPLGPASPCPGLTCYWSRTITPTRTPSARGPITAKQRPPTRLPLCRTDELCRLRRPMLWLSAQSLNHTFLSRDSGHQMLVRLHQQIDHQY</sequence>